<protein>
    <submittedName>
        <fullName evidence="2">Uncharacterized protein</fullName>
    </submittedName>
</protein>
<accession>A0ABN9QMM6</accession>
<keyword evidence="3" id="KW-1185">Reference proteome</keyword>
<comment type="caution">
    <text evidence="2">The sequence shown here is derived from an EMBL/GenBank/DDBJ whole genome shotgun (WGS) entry which is preliminary data.</text>
</comment>
<dbReference type="Proteomes" id="UP001189429">
    <property type="component" value="Unassembled WGS sequence"/>
</dbReference>
<name>A0ABN9QMM6_9DINO</name>
<feature type="compositionally biased region" description="Polar residues" evidence="1">
    <location>
        <begin position="1"/>
        <end position="10"/>
    </location>
</feature>
<evidence type="ECO:0000256" key="1">
    <source>
        <dbReference type="SAM" id="MobiDB-lite"/>
    </source>
</evidence>
<evidence type="ECO:0000313" key="2">
    <source>
        <dbReference type="EMBL" id="CAK0806211.1"/>
    </source>
</evidence>
<gene>
    <name evidence="2" type="ORF">PCOR1329_LOCUS12530</name>
</gene>
<dbReference type="EMBL" id="CAUYUJ010003669">
    <property type="protein sequence ID" value="CAK0806211.1"/>
    <property type="molecule type" value="Genomic_DNA"/>
</dbReference>
<organism evidence="2 3">
    <name type="scientific">Prorocentrum cordatum</name>
    <dbReference type="NCBI Taxonomy" id="2364126"/>
    <lineage>
        <taxon>Eukaryota</taxon>
        <taxon>Sar</taxon>
        <taxon>Alveolata</taxon>
        <taxon>Dinophyceae</taxon>
        <taxon>Prorocentrales</taxon>
        <taxon>Prorocentraceae</taxon>
        <taxon>Prorocentrum</taxon>
    </lineage>
</organism>
<reference evidence="2" key="1">
    <citation type="submission" date="2023-10" db="EMBL/GenBank/DDBJ databases">
        <authorList>
            <person name="Chen Y."/>
            <person name="Shah S."/>
            <person name="Dougan E. K."/>
            <person name="Thang M."/>
            <person name="Chan C."/>
        </authorList>
    </citation>
    <scope>NUCLEOTIDE SEQUENCE [LARGE SCALE GENOMIC DNA]</scope>
</reference>
<feature type="region of interest" description="Disordered" evidence="1">
    <location>
        <begin position="1"/>
        <end position="37"/>
    </location>
</feature>
<sequence length="170" mass="18081">MPSGRLSASGNPEVRDPLWGGGHRSGPSTAAGPRGKQVQQVLPAITTIDPLPEARGSDATQHGPSEYYEEYCELNLLLAELPGDWRSRLSLCKTILGPTGDAELNVDDLDTFFAIEAQAMLKARALLGIDADDSASVAKEQDPEEQITLLNTKAFLGIDDSPQRGRGAGP</sequence>
<proteinExistence type="predicted"/>
<evidence type="ECO:0000313" key="3">
    <source>
        <dbReference type="Proteomes" id="UP001189429"/>
    </source>
</evidence>